<reference evidence="1" key="1">
    <citation type="submission" date="2020-05" db="EMBL/GenBank/DDBJ databases">
        <authorList>
            <person name="Chiriac C."/>
            <person name="Salcher M."/>
            <person name="Ghai R."/>
            <person name="Kavagutti S V."/>
        </authorList>
    </citation>
    <scope>NUCLEOTIDE SEQUENCE</scope>
</reference>
<name>A0A6J7WEU3_9CAUD</name>
<proteinExistence type="predicted"/>
<sequence>MTKEDRLISDQAKQLWDAKNRIKEMECALTDIQKLLICIGGPLNDNNLKYSNEQLSLFFKIQRIAESGLHD</sequence>
<gene>
    <name evidence="1" type="ORF">UFOVP159_4</name>
</gene>
<accession>A0A6J7WEU3</accession>
<protein>
    <submittedName>
        <fullName evidence="1">Uncharacterized protein</fullName>
    </submittedName>
</protein>
<evidence type="ECO:0000313" key="1">
    <source>
        <dbReference type="EMBL" id="CAB5187123.1"/>
    </source>
</evidence>
<dbReference type="EMBL" id="LR798209">
    <property type="protein sequence ID" value="CAB5187123.1"/>
    <property type="molecule type" value="Genomic_DNA"/>
</dbReference>
<organism evidence="1">
    <name type="scientific">uncultured Caudovirales phage</name>
    <dbReference type="NCBI Taxonomy" id="2100421"/>
    <lineage>
        <taxon>Viruses</taxon>
        <taxon>Duplodnaviria</taxon>
        <taxon>Heunggongvirae</taxon>
        <taxon>Uroviricota</taxon>
        <taxon>Caudoviricetes</taxon>
        <taxon>Peduoviridae</taxon>
        <taxon>Maltschvirus</taxon>
        <taxon>Maltschvirus maltsch</taxon>
    </lineage>
</organism>